<dbReference type="NCBIfam" id="NF001770">
    <property type="entry name" value="PRK00509.1"/>
    <property type="match status" value="1"/>
</dbReference>
<comment type="caution">
    <text evidence="12">The sequence shown here is derived from an EMBL/GenBank/DDBJ whole genome shotgun (WGS) entry which is preliminary data.</text>
</comment>
<dbReference type="PANTHER" id="PTHR11587">
    <property type="entry name" value="ARGININOSUCCINATE SYNTHASE"/>
    <property type="match status" value="1"/>
</dbReference>
<dbReference type="SUPFAM" id="SSF52402">
    <property type="entry name" value="Adenine nucleotide alpha hydrolases-like"/>
    <property type="match status" value="1"/>
</dbReference>
<evidence type="ECO:0000313" key="12">
    <source>
        <dbReference type="EMBL" id="HIQ30206.1"/>
    </source>
</evidence>
<dbReference type="InterPro" id="IPR024074">
    <property type="entry name" value="AS_cat/multimer_dom_body"/>
</dbReference>
<dbReference type="PROSITE" id="PS00564">
    <property type="entry name" value="ARGININOSUCCIN_SYN_1"/>
    <property type="match status" value="1"/>
</dbReference>
<evidence type="ECO:0000256" key="1">
    <source>
        <dbReference type="ARBA" id="ARBA00004967"/>
    </source>
</evidence>
<dbReference type="InterPro" id="IPR001518">
    <property type="entry name" value="Arginosuc_synth"/>
</dbReference>
<dbReference type="FunFam" id="3.40.50.620:FF:000019">
    <property type="entry name" value="Argininosuccinate synthase"/>
    <property type="match status" value="1"/>
</dbReference>
<evidence type="ECO:0000256" key="2">
    <source>
        <dbReference type="ARBA" id="ARBA00011881"/>
    </source>
</evidence>
<sequence length="402" mass="45473">MRVALAYSGGLDTTVAIKWLEEKYGAEVITVTVDVGQEENFKEIEEKAYRSGAVKHVFIDAKKRFAEEYVSGAVMANALYEGVYPLSSALSRPLIAEEVAKVALREGCEAVAHGCTGKGNDQLRFDTTFSAVAPELKIIAPVREWNMNRDDEIEYALQHGLPVNPRKSRFSVDENLWGRSIEAAELEDPWTEPPEEAFKLVRPIRETPDKPAELTIRFEEGVPRSLNGETLELVDLIKRLNKIGGEHGFGVLDHIEDRVVGIKSREVYEAPAALILVTAHMDLEKMVLGRRFLSFKRDVDKLWAELVYEGLWFNPLKKALDAFILESQRGLTGEVRLRLYKGRLAILGRRAEKPLYAKEMITYSRESLFDQKAGEGFSRIWSIETYLAALVEKKRREDIKAS</sequence>
<comment type="subcellular location">
    <subcellularLocation>
        <location evidence="9">Cytoplasm</location>
    </subcellularLocation>
</comment>
<dbReference type="Proteomes" id="UP000608579">
    <property type="component" value="Unassembled WGS sequence"/>
</dbReference>
<dbReference type="GO" id="GO:0006526">
    <property type="term" value="P:L-arginine biosynthetic process"/>
    <property type="evidence" value="ECO:0007669"/>
    <property type="project" value="UniProtKB-UniRule"/>
</dbReference>
<dbReference type="EMBL" id="DQVM01000124">
    <property type="protein sequence ID" value="HIQ30206.1"/>
    <property type="molecule type" value="Genomic_DNA"/>
</dbReference>
<evidence type="ECO:0000256" key="6">
    <source>
        <dbReference type="ARBA" id="ARBA00022605"/>
    </source>
</evidence>
<keyword evidence="9" id="KW-0963">Cytoplasm</keyword>
<feature type="domain" description="Arginosuccinate synthase-like N-terminal" evidence="10">
    <location>
        <begin position="2"/>
        <end position="162"/>
    </location>
</feature>
<feature type="binding site" evidence="9">
    <location>
        <position position="180"/>
    </location>
    <ligand>
        <name>L-citrulline</name>
        <dbReference type="ChEBI" id="CHEBI:57743"/>
    </ligand>
</feature>
<feature type="binding site" evidence="9">
    <location>
        <position position="124"/>
    </location>
    <ligand>
        <name>L-citrulline</name>
        <dbReference type="ChEBI" id="CHEBI:57743"/>
    </ligand>
</feature>
<dbReference type="FunFam" id="3.90.1260.10:FF:000007">
    <property type="entry name" value="Argininosuccinate synthase"/>
    <property type="match status" value="1"/>
</dbReference>
<dbReference type="GO" id="GO:0000050">
    <property type="term" value="P:urea cycle"/>
    <property type="evidence" value="ECO:0007669"/>
    <property type="project" value="TreeGrafter"/>
</dbReference>
<evidence type="ECO:0000313" key="13">
    <source>
        <dbReference type="Proteomes" id="UP000608579"/>
    </source>
</evidence>
<feature type="binding site" evidence="9">
    <location>
        <position position="256"/>
    </location>
    <ligand>
        <name>L-citrulline</name>
        <dbReference type="ChEBI" id="CHEBI:57743"/>
    </ligand>
</feature>
<keyword evidence="5 9" id="KW-0436">Ligase</keyword>
<evidence type="ECO:0000256" key="7">
    <source>
        <dbReference type="ARBA" id="ARBA00022741"/>
    </source>
</evidence>
<accession>A0A832ZWM0</accession>
<feature type="binding site" evidence="9">
    <location>
        <position position="171"/>
    </location>
    <ligand>
        <name>L-citrulline</name>
        <dbReference type="ChEBI" id="CHEBI:57743"/>
    </ligand>
</feature>
<dbReference type="Gene3D" id="3.90.1260.10">
    <property type="entry name" value="Argininosuccinate synthetase, chain A, domain 2"/>
    <property type="match status" value="1"/>
</dbReference>
<evidence type="ECO:0000256" key="5">
    <source>
        <dbReference type="ARBA" id="ARBA00022598"/>
    </source>
</evidence>
<keyword evidence="7 9" id="KW-0547">Nucleotide-binding</keyword>
<dbReference type="InterPro" id="IPR018223">
    <property type="entry name" value="Arginosuc_synth_CS"/>
</dbReference>
<dbReference type="CDD" id="cd01999">
    <property type="entry name" value="ASS"/>
    <property type="match status" value="1"/>
</dbReference>
<gene>
    <name evidence="9" type="primary">argG</name>
    <name evidence="12" type="ORF">EYH45_06555</name>
</gene>
<dbReference type="InterPro" id="IPR048268">
    <property type="entry name" value="Arginosuc_syn_C"/>
</dbReference>
<keyword evidence="6 9" id="KW-0028">Amino-acid biosynthesis</keyword>
<dbReference type="InterPro" id="IPR048267">
    <property type="entry name" value="Arginosuc_syn_N"/>
</dbReference>
<evidence type="ECO:0000256" key="9">
    <source>
        <dbReference type="HAMAP-Rule" id="MF_00005"/>
    </source>
</evidence>
<reference evidence="12" key="1">
    <citation type="journal article" date="2020" name="ISME J.">
        <title>Gammaproteobacteria mediating utilization of methyl-, sulfur- and petroleum organic compounds in deep ocean hydrothermal plumes.</title>
        <authorList>
            <person name="Zhou Z."/>
            <person name="Liu Y."/>
            <person name="Pan J."/>
            <person name="Cron B.R."/>
            <person name="Toner B.M."/>
            <person name="Anantharaman K."/>
            <person name="Breier J.A."/>
            <person name="Dick G.J."/>
            <person name="Li M."/>
        </authorList>
    </citation>
    <scope>NUCLEOTIDE SEQUENCE</scope>
    <source>
        <strain evidence="12">SZUA-1515</strain>
    </source>
</reference>
<comment type="catalytic activity">
    <reaction evidence="9">
        <text>L-citrulline + L-aspartate + ATP = 2-(N(omega)-L-arginino)succinate + AMP + diphosphate + H(+)</text>
        <dbReference type="Rhea" id="RHEA:10932"/>
        <dbReference type="ChEBI" id="CHEBI:15378"/>
        <dbReference type="ChEBI" id="CHEBI:29991"/>
        <dbReference type="ChEBI" id="CHEBI:30616"/>
        <dbReference type="ChEBI" id="CHEBI:33019"/>
        <dbReference type="ChEBI" id="CHEBI:57472"/>
        <dbReference type="ChEBI" id="CHEBI:57743"/>
        <dbReference type="ChEBI" id="CHEBI:456215"/>
        <dbReference type="EC" id="6.3.4.5"/>
    </reaction>
</comment>
<evidence type="ECO:0000256" key="3">
    <source>
        <dbReference type="ARBA" id="ARBA00012286"/>
    </source>
</evidence>
<comment type="subunit">
    <text evidence="2 9">Homotetramer.</text>
</comment>
<dbReference type="GO" id="GO:0005737">
    <property type="term" value="C:cytoplasm"/>
    <property type="evidence" value="ECO:0007669"/>
    <property type="project" value="UniProtKB-SubCell"/>
</dbReference>
<feature type="binding site" evidence="9">
    <location>
        <position position="84"/>
    </location>
    <ligand>
        <name>L-citrulline</name>
        <dbReference type="ChEBI" id="CHEBI:57743"/>
    </ligand>
</feature>
<dbReference type="EC" id="6.3.4.5" evidence="3 9"/>
<dbReference type="GO" id="GO:0000053">
    <property type="term" value="P:argininosuccinate metabolic process"/>
    <property type="evidence" value="ECO:0007669"/>
    <property type="project" value="TreeGrafter"/>
</dbReference>
<dbReference type="GO" id="GO:0005524">
    <property type="term" value="F:ATP binding"/>
    <property type="evidence" value="ECO:0007669"/>
    <property type="project" value="UniProtKB-UniRule"/>
</dbReference>
<dbReference type="NCBIfam" id="TIGR00032">
    <property type="entry name" value="argG"/>
    <property type="match status" value="1"/>
</dbReference>
<dbReference type="HAMAP" id="MF_00005">
    <property type="entry name" value="Arg_succ_synth_type1"/>
    <property type="match status" value="1"/>
</dbReference>
<evidence type="ECO:0000259" key="11">
    <source>
        <dbReference type="Pfam" id="PF20979"/>
    </source>
</evidence>
<dbReference type="SUPFAM" id="SSF69864">
    <property type="entry name" value="Argininosuccinate synthetase, C-terminal domain"/>
    <property type="match status" value="1"/>
</dbReference>
<evidence type="ECO:0000256" key="8">
    <source>
        <dbReference type="ARBA" id="ARBA00022840"/>
    </source>
</evidence>
<organism evidence="12 13">
    <name type="scientific">Caldiarchaeum subterraneum</name>
    <dbReference type="NCBI Taxonomy" id="311458"/>
    <lineage>
        <taxon>Archaea</taxon>
        <taxon>Nitrososphaerota</taxon>
        <taxon>Candidatus Caldarchaeales</taxon>
        <taxon>Candidatus Caldarchaeaceae</taxon>
        <taxon>Candidatus Caldarchaeum</taxon>
    </lineage>
</organism>
<dbReference type="InterPro" id="IPR023434">
    <property type="entry name" value="Arginosuc_synth_type_1_subfam"/>
</dbReference>
<evidence type="ECO:0000256" key="4">
    <source>
        <dbReference type="ARBA" id="ARBA00022571"/>
    </source>
</evidence>
<dbReference type="PANTHER" id="PTHR11587:SF2">
    <property type="entry name" value="ARGININOSUCCINATE SYNTHASE"/>
    <property type="match status" value="1"/>
</dbReference>
<keyword evidence="8 9" id="KW-0067">ATP-binding</keyword>
<dbReference type="GO" id="GO:0004055">
    <property type="term" value="F:argininosuccinate synthase activity"/>
    <property type="evidence" value="ECO:0007669"/>
    <property type="project" value="UniProtKB-UniRule"/>
</dbReference>
<feature type="binding site" evidence="9">
    <location>
        <position position="116"/>
    </location>
    <ligand>
        <name>L-aspartate</name>
        <dbReference type="ChEBI" id="CHEBI:29991"/>
    </ligand>
</feature>
<feature type="binding site" evidence="9">
    <location>
        <position position="120"/>
    </location>
    <ligand>
        <name>L-citrulline</name>
        <dbReference type="ChEBI" id="CHEBI:57743"/>
    </ligand>
</feature>
<keyword evidence="4 9" id="KW-0055">Arginine biosynthesis</keyword>
<dbReference type="Pfam" id="PF00764">
    <property type="entry name" value="Arginosuc_synth"/>
    <property type="match status" value="1"/>
</dbReference>
<dbReference type="Gene3D" id="3.40.50.620">
    <property type="entry name" value="HUPs"/>
    <property type="match status" value="1"/>
</dbReference>
<protein>
    <recommendedName>
        <fullName evidence="3 9">Argininosuccinate synthase</fullName>
        <ecNumber evidence="3 9">6.3.4.5</ecNumber>
    </recommendedName>
    <alternativeName>
        <fullName evidence="9">Citrulline--aspartate ligase</fullName>
    </alternativeName>
</protein>
<comment type="pathway">
    <text evidence="1 9">Amino-acid biosynthesis; L-arginine biosynthesis; L-arginine from L-ornithine and carbamoyl phosphate: step 2/3.</text>
</comment>
<dbReference type="UniPathway" id="UPA00068">
    <property type="reaction ID" value="UER00113"/>
</dbReference>
<feature type="binding site" evidence="9">
    <location>
        <position position="268"/>
    </location>
    <ligand>
        <name>L-citrulline</name>
        <dbReference type="ChEBI" id="CHEBI:57743"/>
    </ligand>
</feature>
<comment type="similarity">
    <text evidence="9">Belongs to the argininosuccinate synthase family. Type 1 subfamily.</text>
</comment>
<dbReference type="PROSITE" id="PS00565">
    <property type="entry name" value="ARGININOSUCCIN_SYN_2"/>
    <property type="match status" value="1"/>
</dbReference>
<feature type="binding site" evidence="9">
    <location>
        <begin position="6"/>
        <end position="14"/>
    </location>
    <ligand>
        <name>ATP</name>
        <dbReference type="ChEBI" id="CHEBI:30616"/>
    </ligand>
</feature>
<feature type="binding site" evidence="9">
    <location>
        <position position="121"/>
    </location>
    <ligand>
        <name>L-aspartate</name>
        <dbReference type="ChEBI" id="CHEBI:29991"/>
    </ligand>
</feature>
<feature type="domain" description="Arginosuccinate synthase C-terminal" evidence="11">
    <location>
        <begin position="170"/>
        <end position="385"/>
    </location>
</feature>
<evidence type="ECO:0000259" key="10">
    <source>
        <dbReference type="Pfam" id="PF00764"/>
    </source>
</evidence>
<comment type="caution">
    <text evidence="9">Lacks conserved residue(s) required for the propagation of feature annotation.</text>
</comment>
<dbReference type="Pfam" id="PF20979">
    <property type="entry name" value="Arginosuc_syn_C"/>
    <property type="match status" value="1"/>
</dbReference>
<dbReference type="AlphaFoldDB" id="A0A832ZWM0"/>
<name>A0A832ZWM0_CALS0</name>
<proteinExistence type="inferred from homology"/>
<dbReference type="InterPro" id="IPR014729">
    <property type="entry name" value="Rossmann-like_a/b/a_fold"/>
</dbReference>
<feature type="binding site" evidence="9">
    <location>
        <position position="120"/>
    </location>
    <ligand>
        <name>L-aspartate</name>
        <dbReference type="ChEBI" id="CHEBI:29991"/>
    </ligand>
</feature>
<feature type="binding site" evidence="9">
    <location>
        <position position="114"/>
    </location>
    <ligand>
        <name>ATP</name>
        <dbReference type="ChEBI" id="CHEBI:30616"/>
    </ligand>
</feature>